<protein>
    <submittedName>
        <fullName evidence="1">Uncharacterized protein</fullName>
    </submittedName>
</protein>
<name>A0A918KVK5_9DEIO</name>
<dbReference type="Proteomes" id="UP000603865">
    <property type="component" value="Unassembled WGS sequence"/>
</dbReference>
<reference evidence="1" key="2">
    <citation type="submission" date="2020-09" db="EMBL/GenBank/DDBJ databases">
        <authorList>
            <person name="Sun Q."/>
            <person name="Ohkuma M."/>
        </authorList>
    </citation>
    <scope>NUCLEOTIDE SEQUENCE</scope>
    <source>
        <strain evidence="1">JCM 31311</strain>
    </source>
</reference>
<evidence type="ECO:0000313" key="1">
    <source>
        <dbReference type="EMBL" id="GGR35427.1"/>
    </source>
</evidence>
<proteinExistence type="predicted"/>
<keyword evidence="2" id="KW-1185">Reference proteome</keyword>
<sequence>MFDLFPDQADWRFIFDIRFYDALPFTDCYTGHNTGYQMRIEVADLRVLKFGRTAITSCGEAEHVCRSASGGQQALGGWTGMRVELRHLLIQCSHDLILDMFKARNGPQPL</sequence>
<organism evidence="1 2">
    <name type="scientific">Deinococcus ruber</name>
    <dbReference type="NCBI Taxonomy" id="1848197"/>
    <lineage>
        <taxon>Bacteria</taxon>
        <taxon>Thermotogati</taxon>
        <taxon>Deinococcota</taxon>
        <taxon>Deinococci</taxon>
        <taxon>Deinococcales</taxon>
        <taxon>Deinococcaceae</taxon>
        <taxon>Deinococcus</taxon>
    </lineage>
</organism>
<reference evidence="1" key="1">
    <citation type="journal article" date="2014" name="Int. J. Syst. Evol. Microbiol.">
        <title>Complete genome sequence of Corynebacterium casei LMG S-19264T (=DSM 44701T), isolated from a smear-ripened cheese.</title>
        <authorList>
            <consortium name="US DOE Joint Genome Institute (JGI-PGF)"/>
            <person name="Walter F."/>
            <person name="Albersmeier A."/>
            <person name="Kalinowski J."/>
            <person name="Ruckert C."/>
        </authorList>
    </citation>
    <scope>NUCLEOTIDE SEQUENCE</scope>
    <source>
        <strain evidence="1">JCM 31311</strain>
    </source>
</reference>
<dbReference type="RefSeq" id="WP_189093416.1">
    <property type="nucleotide sequence ID" value="NZ_BMQL01000068.1"/>
</dbReference>
<comment type="caution">
    <text evidence="1">The sequence shown here is derived from an EMBL/GenBank/DDBJ whole genome shotgun (WGS) entry which is preliminary data.</text>
</comment>
<dbReference type="EMBL" id="BMQL01000068">
    <property type="protein sequence ID" value="GGR35427.1"/>
    <property type="molecule type" value="Genomic_DNA"/>
</dbReference>
<evidence type="ECO:0000313" key="2">
    <source>
        <dbReference type="Proteomes" id="UP000603865"/>
    </source>
</evidence>
<gene>
    <name evidence="1" type="ORF">GCM10008957_51700</name>
</gene>
<dbReference type="AlphaFoldDB" id="A0A918KVK5"/>
<accession>A0A918KVK5</accession>